<dbReference type="SUPFAM" id="SSF54928">
    <property type="entry name" value="RNA-binding domain, RBD"/>
    <property type="match status" value="1"/>
</dbReference>
<dbReference type="InterPro" id="IPR035979">
    <property type="entry name" value="RBD_domain_sf"/>
</dbReference>
<evidence type="ECO:0000256" key="1">
    <source>
        <dbReference type="ARBA" id="ARBA00004123"/>
    </source>
</evidence>
<dbReference type="PANTHER" id="PTHR13948:SF4">
    <property type="entry name" value="RNA-BINDING PROTEIN 10"/>
    <property type="match status" value="1"/>
</dbReference>
<dbReference type="PANTHER" id="PTHR13948">
    <property type="entry name" value="RNA-BINDING PROTEIN"/>
    <property type="match status" value="1"/>
</dbReference>
<dbReference type="InterPro" id="IPR012677">
    <property type="entry name" value="Nucleotide-bd_a/b_plait_sf"/>
</dbReference>
<comment type="subcellular location">
    <subcellularLocation>
        <location evidence="1">Nucleus</location>
    </subcellularLocation>
</comment>
<dbReference type="Gene3D" id="3.30.70.330">
    <property type="match status" value="1"/>
</dbReference>
<evidence type="ECO:0000259" key="5">
    <source>
        <dbReference type="PROSITE" id="PS50102"/>
    </source>
</evidence>
<dbReference type="Proteomes" id="UP001652741">
    <property type="component" value="Chromosome ssa15"/>
</dbReference>
<name>A0ABM3CZT3_SALSA</name>
<protein>
    <recommendedName>
        <fullName evidence="5">RRM domain-containing protein</fullName>
    </recommendedName>
</protein>
<dbReference type="PROSITE" id="PS50102">
    <property type="entry name" value="RRM"/>
    <property type="match status" value="1"/>
</dbReference>
<evidence type="ECO:0000313" key="7">
    <source>
        <dbReference type="RefSeq" id="XP_045552072.1"/>
    </source>
</evidence>
<evidence type="ECO:0000256" key="2">
    <source>
        <dbReference type="ARBA" id="ARBA00023242"/>
    </source>
</evidence>
<keyword evidence="2" id="KW-0539">Nucleus</keyword>
<feature type="domain" description="RRM" evidence="5">
    <location>
        <begin position="51"/>
        <end position="125"/>
    </location>
</feature>
<feature type="compositionally biased region" description="Gly residues" evidence="4">
    <location>
        <begin position="10"/>
        <end position="25"/>
    </location>
</feature>
<dbReference type="Pfam" id="PF00076">
    <property type="entry name" value="RRM_1"/>
    <property type="match status" value="1"/>
</dbReference>
<dbReference type="InterPro" id="IPR000504">
    <property type="entry name" value="RRM_dom"/>
</dbReference>
<proteinExistence type="predicted"/>
<evidence type="ECO:0000256" key="3">
    <source>
        <dbReference type="PROSITE-ProRule" id="PRU00176"/>
    </source>
</evidence>
<reference evidence="7" key="1">
    <citation type="submission" date="2025-08" db="UniProtKB">
        <authorList>
            <consortium name="RefSeq"/>
        </authorList>
    </citation>
    <scope>IDENTIFICATION</scope>
</reference>
<evidence type="ECO:0000313" key="6">
    <source>
        <dbReference type="Proteomes" id="UP001652741"/>
    </source>
</evidence>
<feature type="region of interest" description="Disordered" evidence="4">
    <location>
        <begin position="1"/>
        <end position="34"/>
    </location>
</feature>
<organism evidence="6 7">
    <name type="scientific">Salmo salar</name>
    <name type="common">Atlantic salmon</name>
    <dbReference type="NCBI Taxonomy" id="8030"/>
    <lineage>
        <taxon>Eukaryota</taxon>
        <taxon>Metazoa</taxon>
        <taxon>Chordata</taxon>
        <taxon>Craniata</taxon>
        <taxon>Vertebrata</taxon>
        <taxon>Euteleostomi</taxon>
        <taxon>Actinopterygii</taxon>
        <taxon>Neopterygii</taxon>
        <taxon>Teleostei</taxon>
        <taxon>Protacanthopterygii</taxon>
        <taxon>Salmoniformes</taxon>
        <taxon>Salmonidae</taxon>
        <taxon>Salmoninae</taxon>
        <taxon>Salmo</taxon>
    </lineage>
</organism>
<keyword evidence="3" id="KW-0694">RNA-binding</keyword>
<dbReference type="SMART" id="SM00360">
    <property type="entry name" value="RRM"/>
    <property type="match status" value="1"/>
</dbReference>
<gene>
    <name evidence="7" type="primary">LOC123727321</name>
</gene>
<evidence type="ECO:0000256" key="4">
    <source>
        <dbReference type="SAM" id="MobiDB-lite"/>
    </source>
</evidence>
<accession>A0ABM3CZT3</accession>
<sequence length="235" mass="25845">MGSSGDDCGGDGGKAPGPLGGGLGAGPEDPEQRELMEYRPDLLDQNQRPSNIIMLRMLPPNATANEIRAQLQDQRIDPTEVLIRLMRNKSSGQSRGFAFVEFNHIQEACRWMETNQRVLSILGQEGVYCTTVTLNPAPIEDWLCNKKDGLLPLPALYQPAATNSTAVTTPRAGAGELTPSRLSFDALEPECCRQGEFGLSGPEFQLQSNADILPPIDGLLYKHHLDWTQRRQTIF</sequence>
<keyword evidence="6" id="KW-1185">Reference proteome</keyword>
<dbReference type="RefSeq" id="XP_045552072.1">
    <property type="nucleotide sequence ID" value="XM_045696116.1"/>
</dbReference>
<dbReference type="GeneID" id="123727321"/>